<dbReference type="GO" id="GO:0070401">
    <property type="term" value="F:NADP+ binding"/>
    <property type="evidence" value="ECO:0007669"/>
    <property type="project" value="UniProtKB-ARBA"/>
</dbReference>
<dbReference type="GO" id="GO:0046654">
    <property type="term" value="P:tetrahydrofolate biosynthetic process"/>
    <property type="evidence" value="ECO:0007669"/>
    <property type="project" value="UniProtKB-UniPathway"/>
</dbReference>
<evidence type="ECO:0000313" key="11">
    <source>
        <dbReference type="Proteomes" id="UP000054729"/>
    </source>
</evidence>
<evidence type="ECO:0000256" key="2">
    <source>
        <dbReference type="ARBA" id="ARBA00009539"/>
    </source>
</evidence>
<evidence type="ECO:0000259" key="9">
    <source>
        <dbReference type="PROSITE" id="PS51330"/>
    </source>
</evidence>
<sequence length="166" mass="18821">MPIISLIAALDEAGGIGLNNQLLCHLPADLQYFKSTTMGKPIIMGRKTFESIGKPLPGRENIILSTTLNKISGALVIDSLDKALVCLQDAPEIMIIGGEKIYKQAITFANRLYITKIHHLFNADAFFPKIREDEWHCLRSEFRQHDEKNKYDLTFMLYEHSDKNSI</sequence>
<dbReference type="GO" id="GO:0046655">
    <property type="term" value="P:folic acid metabolic process"/>
    <property type="evidence" value="ECO:0007669"/>
    <property type="project" value="TreeGrafter"/>
</dbReference>
<dbReference type="RefSeq" id="WP_058480165.1">
    <property type="nucleotide sequence ID" value="NZ_CAAAIQ010000023.1"/>
</dbReference>
<dbReference type="UniPathway" id="UPA00077">
    <property type="reaction ID" value="UER00158"/>
</dbReference>
<accession>A0A0W1AE20</accession>
<dbReference type="Gene3D" id="3.40.430.10">
    <property type="entry name" value="Dihydrofolate Reductase, subunit A"/>
    <property type="match status" value="1"/>
</dbReference>
<dbReference type="GO" id="GO:0004146">
    <property type="term" value="F:dihydrofolate reductase activity"/>
    <property type="evidence" value="ECO:0007669"/>
    <property type="project" value="UniProtKB-EC"/>
</dbReference>
<evidence type="ECO:0000256" key="8">
    <source>
        <dbReference type="PIRNR" id="PIRNR000194"/>
    </source>
</evidence>
<name>A0A0W1AE20_9GAMM</name>
<dbReference type="AlphaFoldDB" id="A0A0W1AE20"/>
<dbReference type="SUPFAM" id="SSF53597">
    <property type="entry name" value="Dihydrofolate reductase-like"/>
    <property type="match status" value="1"/>
</dbReference>
<keyword evidence="5 8" id="KW-0521">NADP</keyword>
<dbReference type="FunFam" id="3.40.430.10:FF:000001">
    <property type="entry name" value="Dihydrofolate reductase"/>
    <property type="match status" value="1"/>
</dbReference>
<dbReference type="InterPro" id="IPR024072">
    <property type="entry name" value="DHFR-like_dom_sf"/>
</dbReference>
<dbReference type="InterPro" id="IPR012259">
    <property type="entry name" value="DHFR"/>
</dbReference>
<dbReference type="PIRSF" id="PIRSF000194">
    <property type="entry name" value="DHFR"/>
    <property type="match status" value="1"/>
</dbReference>
<comment type="similarity">
    <text evidence="2 8">Belongs to the dihydrofolate reductase family.</text>
</comment>
<dbReference type="InterPro" id="IPR001796">
    <property type="entry name" value="DHFR_dom"/>
</dbReference>
<feature type="domain" description="DHFR" evidence="9">
    <location>
        <begin position="3"/>
        <end position="160"/>
    </location>
</feature>
<comment type="catalytic activity">
    <reaction evidence="8">
        <text>(6S)-5,6,7,8-tetrahydrofolate + NADP(+) = 7,8-dihydrofolate + NADPH + H(+)</text>
        <dbReference type="Rhea" id="RHEA:15009"/>
        <dbReference type="ChEBI" id="CHEBI:15378"/>
        <dbReference type="ChEBI" id="CHEBI:57451"/>
        <dbReference type="ChEBI" id="CHEBI:57453"/>
        <dbReference type="ChEBI" id="CHEBI:57783"/>
        <dbReference type="ChEBI" id="CHEBI:58349"/>
        <dbReference type="EC" id="1.5.1.3"/>
    </reaction>
</comment>
<dbReference type="PANTHER" id="PTHR48069">
    <property type="entry name" value="DIHYDROFOLATE REDUCTASE"/>
    <property type="match status" value="1"/>
</dbReference>
<evidence type="ECO:0000256" key="7">
    <source>
        <dbReference type="ARBA" id="ARBA00025067"/>
    </source>
</evidence>
<comment type="caution">
    <text evidence="10">The sequence shown here is derived from an EMBL/GenBank/DDBJ whole genome shotgun (WGS) entry which is preliminary data.</text>
</comment>
<proteinExistence type="inferred from homology"/>
<comment type="pathway">
    <text evidence="1 8">Cofactor biosynthesis; tetrahydrofolate biosynthesis; 5,6,7,8-tetrahydrofolate from 7,8-dihydrofolate: step 1/1.</text>
</comment>
<dbReference type="STRING" id="66969.Lwal_1467"/>
<dbReference type="PRINTS" id="PR00070">
    <property type="entry name" value="DHFR"/>
</dbReference>
<keyword evidence="11" id="KW-1185">Reference proteome</keyword>
<reference evidence="10 11" key="1">
    <citation type="submission" date="2015-11" db="EMBL/GenBank/DDBJ databases">
        <title>Genomic analysis of 38 Legionella species identifies large and diverse effector repertoires.</title>
        <authorList>
            <person name="Burstein D."/>
            <person name="Amaro F."/>
            <person name="Zusman T."/>
            <person name="Lifshitz Z."/>
            <person name="Cohen O."/>
            <person name="Gilbert J.A."/>
            <person name="Pupko T."/>
            <person name="Shuman H.A."/>
            <person name="Segal G."/>
        </authorList>
    </citation>
    <scope>NUCLEOTIDE SEQUENCE [LARGE SCALE GENOMIC DNA]</scope>
    <source>
        <strain evidence="10 11">ATCC 51914</strain>
    </source>
</reference>
<evidence type="ECO:0000256" key="6">
    <source>
        <dbReference type="ARBA" id="ARBA00023002"/>
    </source>
</evidence>
<dbReference type="GO" id="GO:0006730">
    <property type="term" value="P:one-carbon metabolic process"/>
    <property type="evidence" value="ECO:0007669"/>
    <property type="project" value="UniProtKB-KW"/>
</dbReference>
<dbReference type="EMBL" id="LNZB01000036">
    <property type="protein sequence ID" value="KTD79395.1"/>
    <property type="molecule type" value="Genomic_DNA"/>
</dbReference>
<protein>
    <recommendedName>
        <fullName evidence="3 8">Dihydrofolate reductase</fullName>
        <ecNumber evidence="3 8">1.5.1.3</ecNumber>
    </recommendedName>
</protein>
<comment type="function">
    <text evidence="7 8">Key enzyme in folate metabolism. Catalyzes an essential reaction for de novo glycine and purine synthesis, and for DNA precursor synthesis.</text>
</comment>
<keyword evidence="6 8" id="KW-0560">Oxidoreductase</keyword>
<dbReference type="OrthoDB" id="9804315at2"/>
<keyword evidence="4 8" id="KW-0554">One-carbon metabolism</keyword>
<evidence type="ECO:0000256" key="4">
    <source>
        <dbReference type="ARBA" id="ARBA00022563"/>
    </source>
</evidence>
<dbReference type="GO" id="GO:0005829">
    <property type="term" value="C:cytosol"/>
    <property type="evidence" value="ECO:0007669"/>
    <property type="project" value="TreeGrafter"/>
</dbReference>
<evidence type="ECO:0000313" key="10">
    <source>
        <dbReference type="EMBL" id="KTD79395.1"/>
    </source>
</evidence>
<dbReference type="Proteomes" id="UP000054729">
    <property type="component" value="Unassembled WGS sequence"/>
</dbReference>
<organism evidence="10 11">
    <name type="scientific">Legionella waltersii</name>
    <dbReference type="NCBI Taxonomy" id="66969"/>
    <lineage>
        <taxon>Bacteria</taxon>
        <taxon>Pseudomonadati</taxon>
        <taxon>Pseudomonadota</taxon>
        <taxon>Gammaproteobacteria</taxon>
        <taxon>Legionellales</taxon>
        <taxon>Legionellaceae</taxon>
        <taxon>Legionella</taxon>
    </lineage>
</organism>
<dbReference type="PANTHER" id="PTHR48069:SF3">
    <property type="entry name" value="DIHYDROFOLATE REDUCTASE"/>
    <property type="match status" value="1"/>
</dbReference>
<evidence type="ECO:0000256" key="1">
    <source>
        <dbReference type="ARBA" id="ARBA00004903"/>
    </source>
</evidence>
<dbReference type="PROSITE" id="PS51330">
    <property type="entry name" value="DHFR_2"/>
    <property type="match status" value="1"/>
</dbReference>
<evidence type="ECO:0000256" key="5">
    <source>
        <dbReference type="ARBA" id="ARBA00022857"/>
    </source>
</evidence>
<dbReference type="Pfam" id="PF00186">
    <property type="entry name" value="DHFR_1"/>
    <property type="match status" value="1"/>
</dbReference>
<dbReference type="CDD" id="cd00209">
    <property type="entry name" value="DHFR"/>
    <property type="match status" value="1"/>
</dbReference>
<gene>
    <name evidence="10" type="primary">folA</name>
    <name evidence="10" type="ORF">Lwal_1467</name>
</gene>
<evidence type="ECO:0000256" key="3">
    <source>
        <dbReference type="ARBA" id="ARBA00012856"/>
    </source>
</evidence>
<dbReference type="EC" id="1.5.1.3" evidence="3 8"/>
<dbReference type="PATRIC" id="fig|66969.6.peg.1605"/>
<dbReference type="GO" id="GO:0046452">
    <property type="term" value="P:dihydrofolate metabolic process"/>
    <property type="evidence" value="ECO:0007669"/>
    <property type="project" value="TreeGrafter"/>
</dbReference>